<accession>A0A317DA52</accession>
<dbReference type="PRINTS" id="PR00081">
    <property type="entry name" value="GDHRDH"/>
</dbReference>
<dbReference type="PROSITE" id="PS00061">
    <property type="entry name" value="ADH_SHORT"/>
    <property type="match status" value="1"/>
</dbReference>
<dbReference type="Gene3D" id="3.40.50.720">
    <property type="entry name" value="NAD(P)-binding Rossmann-like Domain"/>
    <property type="match status" value="1"/>
</dbReference>
<gene>
    <name evidence="4" type="ORF">DKT69_25870</name>
</gene>
<keyword evidence="2" id="KW-0560">Oxidoreductase</keyword>
<dbReference type="OrthoDB" id="3212478at2"/>
<dbReference type="RefSeq" id="WP_109804106.1">
    <property type="nucleotide sequence ID" value="NZ_QGKS01000310.1"/>
</dbReference>
<dbReference type="PANTHER" id="PTHR44169">
    <property type="entry name" value="NADPH-DEPENDENT 1-ACYLDIHYDROXYACETONE PHOSPHATE REDUCTASE"/>
    <property type="match status" value="1"/>
</dbReference>
<dbReference type="InterPro" id="IPR036291">
    <property type="entry name" value="NAD(P)-bd_dom_sf"/>
</dbReference>
<sequence>MQIEGSVALVTGANRGIGRALAQELVDRGASKVYAAARHPEQIDLPGVVPLRLDITTPEQVAEAARVASDTTLLINNAGVTTYAPLVTGDLSDIRREMDTNFLGTLSVVRAFAPVLAANGGGAILNVLSVMAWLGYEHSNGYGASKAALWALTNGVRVELASQGTQVTGLVLASTDTDMMAGFDVPKNRPEDVARAALDGVDAGRLEVLADADSVALKAALSRDPSETYPKVVGAA</sequence>
<dbReference type="EMBL" id="QGKS01000310">
    <property type="protein sequence ID" value="PWR11761.1"/>
    <property type="molecule type" value="Genomic_DNA"/>
</dbReference>
<dbReference type="AlphaFoldDB" id="A0A317DA52"/>
<dbReference type="PANTHER" id="PTHR44169:SF6">
    <property type="entry name" value="NADPH-DEPENDENT 1-ACYLDIHYDROXYACETONE PHOSPHATE REDUCTASE"/>
    <property type="match status" value="1"/>
</dbReference>
<comment type="caution">
    <text evidence="4">The sequence shown here is derived from an EMBL/GenBank/DDBJ whole genome shotgun (WGS) entry which is preliminary data.</text>
</comment>
<dbReference type="InterPro" id="IPR020904">
    <property type="entry name" value="Sc_DH/Rdtase_CS"/>
</dbReference>
<dbReference type="GO" id="GO:0016491">
    <property type="term" value="F:oxidoreductase activity"/>
    <property type="evidence" value="ECO:0007669"/>
    <property type="project" value="UniProtKB-KW"/>
</dbReference>
<organism evidence="4 5">
    <name type="scientific">Micromonospora sicca</name>
    <dbReference type="NCBI Taxonomy" id="2202420"/>
    <lineage>
        <taxon>Bacteria</taxon>
        <taxon>Bacillati</taxon>
        <taxon>Actinomycetota</taxon>
        <taxon>Actinomycetes</taxon>
        <taxon>Micromonosporales</taxon>
        <taxon>Micromonosporaceae</taxon>
        <taxon>Micromonospora</taxon>
    </lineage>
</organism>
<evidence type="ECO:0000313" key="4">
    <source>
        <dbReference type="EMBL" id="PWR11761.1"/>
    </source>
</evidence>
<name>A0A317DA52_9ACTN</name>
<dbReference type="NCBIfam" id="NF006119">
    <property type="entry name" value="PRK08264.1-5"/>
    <property type="match status" value="1"/>
</dbReference>
<evidence type="ECO:0000256" key="1">
    <source>
        <dbReference type="ARBA" id="ARBA00006484"/>
    </source>
</evidence>
<evidence type="ECO:0000313" key="5">
    <source>
        <dbReference type="Proteomes" id="UP000246050"/>
    </source>
</evidence>
<evidence type="ECO:0000256" key="2">
    <source>
        <dbReference type="ARBA" id="ARBA00023002"/>
    </source>
</evidence>
<dbReference type="SUPFAM" id="SSF51735">
    <property type="entry name" value="NAD(P)-binding Rossmann-fold domains"/>
    <property type="match status" value="1"/>
</dbReference>
<dbReference type="PRINTS" id="PR00080">
    <property type="entry name" value="SDRFAMILY"/>
</dbReference>
<comment type="similarity">
    <text evidence="1 3">Belongs to the short-chain dehydrogenases/reductases (SDR) family.</text>
</comment>
<dbReference type="Proteomes" id="UP000246050">
    <property type="component" value="Unassembled WGS sequence"/>
</dbReference>
<reference evidence="4 5" key="1">
    <citation type="submission" date="2018-05" db="EMBL/GenBank/DDBJ databases">
        <title>Micromonosporas from Atacama Desert.</title>
        <authorList>
            <person name="Carro L."/>
            <person name="Golinska P."/>
            <person name="Klenk H.-P."/>
            <person name="Goodfellow M."/>
        </authorList>
    </citation>
    <scope>NUCLEOTIDE SEQUENCE [LARGE SCALE GENOMIC DNA]</scope>
    <source>
        <strain evidence="4 5">4G51</strain>
    </source>
</reference>
<proteinExistence type="inferred from homology"/>
<evidence type="ECO:0000256" key="3">
    <source>
        <dbReference type="RuleBase" id="RU000363"/>
    </source>
</evidence>
<dbReference type="Pfam" id="PF00106">
    <property type="entry name" value="adh_short"/>
    <property type="match status" value="1"/>
</dbReference>
<dbReference type="InterPro" id="IPR002347">
    <property type="entry name" value="SDR_fam"/>
</dbReference>
<protein>
    <submittedName>
        <fullName evidence="4">Short-chain dehydrogenase</fullName>
    </submittedName>
</protein>